<organism evidence="2 3">
    <name type="scientific">Hymenobacter cavernae</name>
    <dbReference type="NCBI Taxonomy" id="2044852"/>
    <lineage>
        <taxon>Bacteria</taxon>
        <taxon>Pseudomonadati</taxon>
        <taxon>Bacteroidota</taxon>
        <taxon>Cytophagia</taxon>
        <taxon>Cytophagales</taxon>
        <taxon>Hymenobacteraceae</taxon>
        <taxon>Hymenobacter</taxon>
    </lineage>
</organism>
<evidence type="ECO:0000313" key="3">
    <source>
        <dbReference type="Proteomes" id="UP000632273"/>
    </source>
</evidence>
<dbReference type="RefSeq" id="WP_188816320.1">
    <property type="nucleotide sequence ID" value="NZ_BMHT01000013.1"/>
</dbReference>
<name>A0ABQ1UXY2_9BACT</name>
<dbReference type="PANTHER" id="PTHR13696">
    <property type="entry name" value="P-LOOP CONTAINING NUCLEOSIDE TRIPHOSPHATE HYDROLASE"/>
    <property type="match status" value="1"/>
</dbReference>
<evidence type="ECO:0000259" key="1">
    <source>
        <dbReference type="Pfam" id="PF13614"/>
    </source>
</evidence>
<dbReference type="PIRSF" id="PIRSF009320">
    <property type="entry name" value="Nuc_binding_HP_1000"/>
    <property type="match status" value="1"/>
</dbReference>
<dbReference type="CDD" id="cd02042">
    <property type="entry name" value="ParAB_family"/>
    <property type="match status" value="1"/>
</dbReference>
<dbReference type="InterPro" id="IPR027417">
    <property type="entry name" value="P-loop_NTPase"/>
</dbReference>
<feature type="domain" description="AAA" evidence="1">
    <location>
        <begin position="2"/>
        <end position="174"/>
    </location>
</feature>
<keyword evidence="3" id="KW-1185">Reference proteome</keyword>
<dbReference type="InterPro" id="IPR025669">
    <property type="entry name" value="AAA_dom"/>
</dbReference>
<proteinExistence type="predicted"/>
<dbReference type="Proteomes" id="UP000632273">
    <property type="component" value="Unassembled WGS sequence"/>
</dbReference>
<dbReference type="SUPFAM" id="SSF52540">
    <property type="entry name" value="P-loop containing nucleoside triphosphate hydrolases"/>
    <property type="match status" value="1"/>
</dbReference>
<protein>
    <submittedName>
        <fullName evidence="2">Sporulation initiation inhibitor Soj</fullName>
    </submittedName>
</protein>
<gene>
    <name evidence="2" type="ORF">GCM10011383_44640</name>
</gene>
<dbReference type="Gene3D" id="3.40.50.300">
    <property type="entry name" value="P-loop containing nucleotide triphosphate hydrolases"/>
    <property type="match status" value="1"/>
</dbReference>
<evidence type="ECO:0000313" key="2">
    <source>
        <dbReference type="EMBL" id="GGF27984.1"/>
    </source>
</evidence>
<sequence length="252" mass="27456">MEVFTFALRKGGTGKTTSVWAVGNCLAQSGYRVLMVDADAQANLTRCLPPVDYSQNLTLVVDGKATLPDVMKPVGNNLWLVAATESLVVAEKVLGADLAYPLLLKKAIKGLAKHIDYVLIDSPPSPNSPLTIAALTASTKVFVPAQPEVFSFDGVQSLLELTEKIQDSYNPELAVGGIFLTKYSPSYRRSLHHAFVKKMREKFGNLVMETSIRDNVAIAEAQVQRQSLYQAAPQSNALVDYEALTREIIARS</sequence>
<reference evidence="3" key="1">
    <citation type="journal article" date="2019" name="Int. J. Syst. Evol. Microbiol.">
        <title>The Global Catalogue of Microorganisms (GCM) 10K type strain sequencing project: providing services to taxonomists for standard genome sequencing and annotation.</title>
        <authorList>
            <consortium name="The Broad Institute Genomics Platform"/>
            <consortium name="The Broad Institute Genome Sequencing Center for Infectious Disease"/>
            <person name="Wu L."/>
            <person name="Ma J."/>
        </authorList>
    </citation>
    <scope>NUCLEOTIDE SEQUENCE [LARGE SCALE GENOMIC DNA]</scope>
    <source>
        <strain evidence="3">CGMCC 1.15197</strain>
    </source>
</reference>
<comment type="caution">
    <text evidence="2">The sequence shown here is derived from an EMBL/GenBank/DDBJ whole genome shotgun (WGS) entry which is preliminary data.</text>
</comment>
<dbReference type="InterPro" id="IPR050678">
    <property type="entry name" value="DNA_Partitioning_ATPase"/>
</dbReference>
<accession>A0ABQ1UXY2</accession>
<dbReference type="EMBL" id="BMHT01000013">
    <property type="protein sequence ID" value="GGF27984.1"/>
    <property type="molecule type" value="Genomic_DNA"/>
</dbReference>
<dbReference type="PANTHER" id="PTHR13696:SF96">
    <property type="entry name" value="COBQ_COBB_MIND_PARA NUCLEOTIDE BINDING DOMAIN-CONTAINING PROTEIN"/>
    <property type="match status" value="1"/>
</dbReference>
<dbReference type="Pfam" id="PF13614">
    <property type="entry name" value="AAA_31"/>
    <property type="match status" value="1"/>
</dbReference>